<evidence type="ECO:0000313" key="2">
    <source>
        <dbReference type="EMBL" id="VEN60536.1"/>
    </source>
</evidence>
<proteinExistence type="inferred from homology"/>
<organism evidence="2 3">
    <name type="scientific">Callosobruchus maculatus</name>
    <name type="common">Southern cowpea weevil</name>
    <name type="synonym">Pulse bruchid</name>
    <dbReference type="NCBI Taxonomy" id="64391"/>
    <lineage>
        <taxon>Eukaryota</taxon>
        <taxon>Metazoa</taxon>
        <taxon>Ecdysozoa</taxon>
        <taxon>Arthropoda</taxon>
        <taxon>Hexapoda</taxon>
        <taxon>Insecta</taxon>
        <taxon>Pterygota</taxon>
        <taxon>Neoptera</taxon>
        <taxon>Endopterygota</taxon>
        <taxon>Coleoptera</taxon>
        <taxon>Polyphaga</taxon>
        <taxon>Cucujiformia</taxon>
        <taxon>Chrysomeloidea</taxon>
        <taxon>Chrysomelidae</taxon>
        <taxon>Bruchinae</taxon>
        <taxon>Bruchini</taxon>
        <taxon>Callosobruchus</taxon>
    </lineage>
</organism>
<dbReference type="InterPro" id="IPR043129">
    <property type="entry name" value="ATPase_NBD"/>
</dbReference>
<comment type="similarity">
    <text evidence="1">Belongs to the actin family.</text>
</comment>
<evidence type="ECO:0000313" key="3">
    <source>
        <dbReference type="Proteomes" id="UP000410492"/>
    </source>
</evidence>
<gene>
    <name evidence="2" type="ORF">CALMAC_LOCUS18199</name>
</gene>
<dbReference type="Proteomes" id="UP000410492">
    <property type="component" value="Unassembled WGS sequence"/>
</dbReference>
<accession>A0A653DK00</accession>
<dbReference type="InterPro" id="IPR004000">
    <property type="entry name" value="Actin"/>
</dbReference>
<dbReference type="SMART" id="SM00268">
    <property type="entry name" value="ACTIN"/>
    <property type="match status" value="1"/>
</dbReference>
<dbReference type="OrthoDB" id="337660at2759"/>
<evidence type="ECO:0000256" key="1">
    <source>
        <dbReference type="RuleBase" id="RU000487"/>
    </source>
</evidence>
<reference evidence="2 3" key="1">
    <citation type="submission" date="2019-01" db="EMBL/GenBank/DDBJ databases">
        <authorList>
            <person name="Sayadi A."/>
        </authorList>
    </citation>
    <scope>NUCLEOTIDE SEQUENCE [LARGE SCALE GENOMIC DNA]</scope>
</reference>
<sequence length="372" mass="41953">MPIYESLSSDKLSVVLDIGAAYTKFGFTGEFSPRSIIKSEVICSKTKQLRKIWDFKSEEDLYDLLVDFIHIIFFKHALLSPKDKPIIIVESLLCPTAFRETLAKVLFHHYEMSMMFILPSHLVCLASLAIDTAMVVDVGYKEAVVIPVCYSFPVVKAWQALPIGGEAIHNNLRTLLNSNNTGIQDLPESTIENIKVRCCFVTKRFRAEQLGSAKPEIAACPDVKYPIGGAEHITVAGKVRERAFEVLYEEDNDHLCLSTMILDALLQVDQDLRQKLMDNIVLIGGSVMVPGFKARLKEELELQLKNNRYSNLNIKTVAFHSLPCKENYAGFLGGALYGATELLHMKSLTRETYFKENHLPDWVNFRDNVQCA</sequence>
<keyword evidence="3" id="KW-1185">Reference proteome</keyword>
<dbReference type="AlphaFoldDB" id="A0A653DK00"/>
<evidence type="ECO:0008006" key="4">
    <source>
        <dbReference type="Google" id="ProtNLM"/>
    </source>
</evidence>
<protein>
    <recommendedName>
        <fullName evidence="4">Actin-related protein 10</fullName>
    </recommendedName>
</protein>
<dbReference type="CDD" id="cd10207">
    <property type="entry name" value="ASKHA_NBD_Arp10"/>
    <property type="match status" value="1"/>
</dbReference>
<dbReference type="PANTHER" id="PTHR11937">
    <property type="entry name" value="ACTIN"/>
    <property type="match status" value="1"/>
</dbReference>
<dbReference type="Gene3D" id="3.30.420.40">
    <property type="match status" value="2"/>
</dbReference>
<dbReference type="SUPFAM" id="SSF53067">
    <property type="entry name" value="Actin-like ATPase domain"/>
    <property type="match status" value="2"/>
</dbReference>
<name>A0A653DK00_CALMS</name>
<dbReference type="EMBL" id="CAACVG010012579">
    <property type="protein sequence ID" value="VEN60536.1"/>
    <property type="molecule type" value="Genomic_DNA"/>
</dbReference>
<dbReference type="Pfam" id="PF00022">
    <property type="entry name" value="Actin"/>
    <property type="match status" value="1"/>
</dbReference>
<dbReference type="Gene3D" id="3.90.640.10">
    <property type="entry name" value="Actin, Chain A, domain 4"/>
    <property type="match status" value="1"/>
</dbReference>